<keyword evidence="1 4" id="KW-0812">Transmembrane</keyword>
<gene>
    <name evidence="6" type="ORF">CVT23_06540</name>
</gene>
<evidence type="ECO:0000259" key="5">
    <source>
        <dbReference type="PROSITE" id="PS51503"/>
    </source>
</evidence>
<dbReference type="Proteomes" id="UP000229498">
    <property type="component" value="Unassembled WGS sequence"/>
</dbReference>
<dbReference type="PROSITE" id="PS51503">
    <property type="entry name" value="HIG1"/>
    <property type="match status" value="1"/>
</dbReference>
<reference evidence="6 7" key="1">
    <citation type="submission" date="2017-11" db="EMBL/GenBank/DDBJ databases">
        <title>Draft genome sequence of Rhizobiales bacterium SY3-13.</title>
        <authorList>
            <person name="Sun C."/>
        </authorList>
    </citation>
    <scope>NUCLEOTIDE SEQUENCE [LARGE SCALE GENOMIC DNA]</scope>
    <source>
        <strain evidence="6 7">SY3-13</strain>
    </source>
</reference>
<dbReference type="InterPro" id="IPR007667">
    <property type="entry name" value="Hypoxia_induced_domain"/>
</dbReference>
<protein>
    <recommendedName>
        <fullName evidence="5">HIG1 domain-containing protein</fullName>
    </recommendedName>
</protein>
<accession>A0A2M9G4J6</accession>
<evidence type="ECO:0000313" key="6">
    <source>
        <dbReference type="EMBL" id="PJK30596.1"/>
    </source>
</evidence>
<dbReference type="AlphaFoldDB" id="A0A2M9G4J6"/>
<evidence type="ECO:0000256" key="4">
    <source>
        <dbReference type="SAM" id="Phobius"/>
    </source>
</evidence>
<evidence type="ECO:0000256" key="1">
    <source>
        <dbReference type="ARBA" id="ARBA00022692"/>
    </source>
</evidence>
<proteinExistence type="predicted"/>
<dbReference type="OrthoDB" id="7284889at2"/>
<feature type="transmembrane region" description="Helical" evidence="4">
    <location>
        <begin position="41"/>
        <end position="61"/>
    </location>
</feature>
<dbReference type="RefSeq" id="WP_109792696.1">
    <property type="nucleotide sequence ID" value="NZ_PHIG01000025.1"/>
</dbReference>
<evidence type="ECO:0000256" key="2">
    <source>
        <dbReference type="ARBA" id="ARBA00022989"/>
    </source>
</evidence>
<keyword evidence="7" id="KW-1185">Reference proteome</keyword>
<feature type="domain" description="HIG1" evidence="5">
    <location>
        <begin position="1"/>
        <end position="63"/>
    </location>
</feature>
<sequence length="63" mass="6896">MSIFDFLVGLSLFIVLAVLFTGIVSMVRGGEFNRKYGNKLMRLRVGAQMLAIAMLGLAFLLDG</sequence>
<dbReference type="Pfam" id="PF04588">
    <property type="entry name" value="HIG_1_N"/>
    <property type="match status" value="1"/>
</dbReference>
<comment type="caution">
    <text evidence="6">The sequence shown here is derived from an EMBL/GenBank/DDBJ whole genome shotgun (WGS) entry which is preliminary data.</text>
</comment>
<keyword evidence="2 4" id="KW-1133">Transmembrane helix</keyword>
<dbReference type="NCBIfam" id="NF033233">
    <property type="entry name" value="twin_helix"/>
    <property type="match status" value="1"/>
</dbReference>
<feature type="transmembrane region" description="Helical" evidence="4">
    <location>
        <begin position="6"/>
        <end position="29"/>
    </location>
</feature>
<evidence type="ECO:0000313" key="7">
    <source>
        <dbReference type="Proteomes" id="UP000229498"/>
    </source>
</evidence>
<keyword evidence="3 4" id="KW-0472">Membrane</keyword>
<evidence type="ECO:0000256" key="3">
    <source>
        <dbReference type="ARBA" id="ARBA00023136"/>
    </source>
</evidence>
<dbReference type="EMBL" id="PHIG01000025">
    <property type="protein sequence ID" value="PJK30596.1"/>
    <property type="molecule type" value="Genomic_DNA"/>
</dbReference>
<name>A0A2M9G4J6_9PROT</name>
<organism evidence="6 7">
    <name type="scientific">Minwuia thermotolerans</name>
    <dbReference type="NCBI Taxonomy" id="2056226"/>
    <lineage>
        <taxon>Bacteria</taxon>
        <taxon>Pseudomonadati</taxon>
        <taxon>Pseudomonadota</taxon>
        <taxon>Alphaproteobacteria</taxon>
        <taxon>Minwuiales</taxon>
        <taxon>Minwuiaceae</taxon>
        <taxon>Minwuia</taxon>
    </lineage>
</organism>